<reference evidence="2" key="1">
    <citation type="journal article" date="2021" name="Nat. Commun.">
        <title>Genetic determinants of endophytism in the Arabidopsis root mycobiome.</title>
        <authorList>
            <person name="Mesny F."/>
            <person name="Miyauchi S."/>
            <person name="Thiergart T."/>
            <person name="Pickel B."/>
            <person name="Atanasova L."/>
            <person name="Karlsson M."/>
            <person name="Huettel B."/>
            <person name="Barry K.W."/>
            <person name="Haridas S."/>
            <person name="Chen C."/>
            <person name="Bauer D."/>
            <person name="Andreopoulos W."/>
            <person name="Pangilinan J."/>
            <person name="LaButti K."/>
            <person name="Riley R."/>
            <person name="Lipzen A."/>
            <person name="Clum A."/>
            <person name="Drula E."/>
            <person name="Henrissat B."/>
            <person name="Kohler A."/>
            <person name="Grigoriev I.V."/>
            <person name="Martin F.M."/>
            <person name="Hacquard S."/>
        </authorList>
    </citation>
    <scope>NUCLEOTIDE SEQUENCE</scope>
    <source>
        <strain evidence="2">MPI-CAGE-AT-0021</strain>
    </source>
</reference>
<keyword evidence="3" id="KW-1185">Reference proteome</keyword>
<comment type="caution">
    <text evidence="2">The sequence shown here is derived from an EMBL/GenBank/DDBJ whole genome shotgun (WGS) entry which is preliminary data.</text>
</comment>
<gene>
    <name evidence="2" type="ORF">B0J13DRAFT_564738</name>
</gene>
<protein>
    <submittedName>
        <fullName evidence="2">Uncharacterized protein</fullName>
    </submittedName>
</protein>
<evidence type="ECO:0000313" key="3">
    <source>
        <dbReference type="Proteomes" id="UP000717696"/>
    </source>
</evidence>
<dbReference type="AlphaFoldDB" id="A0A9P9IQX4"/>
<accession>A0A9P9IQX4</accession>
<proteinExistence type="predicted"/>
<evidence type="ECO:0000313" key="2">
    <source>
        <dbReference type="EMBL" id="KAH7127924.1"/>
    </source>
</evidence>
<keyword evidence="1" id="KW-0472">Membrane</keyword>
<dbReference type="Gene3D" id="1.20.58.340">
    <property type="entry name" value="Magnesium transport protein CorA, transmembrane region"/>
    <property type="match status" value="1"/>
</dbReference>
<sequence length="503" mass="56664">MDSYAFNNVIKKCQTVTEDTSYLEMFSYSDSSLNTTDHRQLPPTETTNFLHRQGAFTPAVLPNDVHLVAGIRLIIQDQASQRETLAPHTISMATEEYLAMVDAFHLPSVGLETSSVVGLFFWCALDDNGDSPQFQIIFRKSGPRKKGFTRGWELILSYEVKTGITSGFFKGTRLSGVSDCIQHLKACHSELGHAILLPAIMLSHLCSSSVDDKQRETRDWTRRLENGIMLRNVVEEDGSYATDGGLLDVDAISRDIVECQQRLLSTPTAEFLAVIDSIGDCAHLFMNTIPTSKEDPKIEKFQKTFTSRLQLYKKRWMGIETYANTTMKRLEIQRSALSGIIAQRESRLSLHMAGEQSKLTHISKRESEAMKGIALLGTIFLPGTFLASIFSTTFFNFNDAPDMASVVSPRFWLYWVVGVPFTVLTVALYFAWERRRTKAYAKEDMEFEAGVEDMEKSIMAQLRKRMHSKPSTWTARKNWKSQVAADEEIDYEGSKDVSAGVGK</sequence>
<name>A0A9P9IQX4_9HYPO</name>
<dbReference type="OrthoDB" id="2830640at2759"/>
<organism evidence="2 3">
    <name type="scientific">Dactylonectria estremocensis</name>
    <dbReference type="NCBI Taxonomy" id="1079267"/>
    <lineage>
        <taxon>Eukaryota</taxon>
        <taxon>Fungi</taxon>
        <taxon>Dikarya</taxon>
        <taxon>Ascomycota</taxon>
        <taxon>Pezizomycotina</taxon>
        <taxon>Sordariomycetes</taxon>
        <taxon>Hypocreomycetidae</taxon>
        <taxon>Hypocreales</taxon>
        <taxon>Nectriaceae</taxon>
        <taxon>Dactylonectria</taxon>
    </lineage>
</organism>
<evidence type="ECO:0000256" key="1">
    <source>
        <dbReference type="SAM" id="Phobius"/>
    </source>
</evidence>
<feature type="transmembrane region" description="Helical" evidence="1">
    <location>
        <begin position="373"/>
        <end position="392"/>
    </location>
</feature>
<keyword evidence="1" id="KW-0812">Transmembrane</keyword>
<feature type="transmembrane region" description="Helical" evidence="1">
    <location>
        <begin position="412"/>
        <end position="432"/>
    </location>
</feature>
<dbReference type="Proteomes" id="UP000717696">
    <property type="component" value="Unassembled WGS sequence"/>
</dbReference>
<dbReference type="EMBL" id="JAGMUU010000022">
    <property type="protein sequence ID" value="KAH7127924.1"/>
    <property type="molecule type" value="Genomic_DNA"/>
</dbReference>
<keyword evidence="1" id="KW-1133">Transmembrane helix</keyword>